<organism evidence="4 5">
    <name type="scientific">Candidatus Nitrospira nitrificans</name>
    <dbReference type="NCBI Taxonomy" id="1742973"/>
    <lineage>
        <taxon>Bacteria</taxon>
        <taxon>Pseudomonadati</taxon>
        <taxon>Nitrospirota</taxon>
        <taxon>Nitrospiria</taxon>
        <taxon>Nitrospirales</taxon>
        <taxon>Nitrospiraceae</taxon>
        <taxon>Nitrospira</taxon>
    </lineage>
</organism>
<dbReference type="STRING" id="1742973.COMA2_10188"/>
<dbReference type="GO" id="GO:0005829">
    <property type="term" value="C:cytosol"/>
    <property type="evidence" value="ECO:0007669"/>
    <property type="project" value="TreeGrafter"/>
</dbReference>
<dbReference type="GO" id="GO:0009898">
    <property type="term" value="C:cytoplasmic side of plasma membrane"/>
    <property type="evidence" value="ECO:0007669"/>
    <property type="project" value="TreeGrafter"/>
</dbReference>
<dbReference type="Proteomes" id="UP000198736">
    <property type="component" value="Unassembled WGS sequence"/>
</dbReference>
<dbReference type="InterPro" id="IPR050625">
    <property type="entry name" value="ParA/MinD_ATPase"/>
</dbReference>
<dbReference type="PANTHER" id="PTHR43384">
    <property type="entry name" value="SEPTUM SITE-DETERMINING PROTEIN MIND HOMOLOG, CHLOROPLASTIC-RELATED"/>
    <property type="match status" value="1"/>
</dbReference>
<dbReference type="CDD" id="cd02038">
    <property type="entry name" value="FlhG-like"/>
    <property type="match status" value="1"/>
</dbReference>
<dbReference type="AlphaFoldDB" id="A0A0S4L1R8"/>
<sequence length="289" mass="30943">MPFGARRSVLMSEDLSRRGGAPTHVIAVSSGKGGVGKSNVVANLAVALTKLGKRVLILDADLGLGNLDVLLGLVPRHTIEDVLVGTHTIDQIVLDGPAGIHVIPASSGVARLTALTEAQQVMIQEQLAQLTSEMDVLLIDTGAGISPNVTFFASASDETMIVVSPEPTSLTDAYALIKVLARQYRERRFKVLVNQAKSPREAAEVFGKLDVAVDHFLHVAVELVGVIPYDDYVHLAVMQQKALSEIFPDAPAAQAFKRLAQQVLQWPRPGLPKSSIQLVWQRAATPASN</sequence>
<evidence type="ECO:0000256" key="2">
    <source>
        <dbReference type="ARBA" id="ARBA00022840"/>
    </source>
</evidence>
<proteinExistence type="predicted"/>
<name>A0A0S4L1R8_9BACT</name>
<dbReference type="PANTHER" id="PTHR43384:SF4">
    <property type="entry name" value="CELLULOSE BIOSYNTHESIS PROTEIN BCSQ-RELATED"/>
    <property type="match status" value="1"/>
</dbReference>
<evidence type="ECO:0000313" key="4">
    <source>
        <dbReference type="EMBL" id="CUS31585.1"/>
    </source>
</evidence>
<feature type="domain" description="AAA" evidence="3">
    <location>
        <begin position="24"/>
        <end position="182"/>
    </location>
</feature>
<dbReference type="EMBL" id="CZPZ01000001">
    <property type="protein sequence ID" value="CUS31585.1"/>
    <property type="molecule type" value="Genomic_DNA"/>
</dbReference>
<dbReference type="Gene3D" id="3.40.50.300">
    <property type="entry name" value="P-loop containing nucleotide triphosphate hydrolases"/>
    <property type="match status" value="1"/>
</dbReference>
<protein>
    <submittedName>
        <fullName evidence="4">Site-determining protein</fullName>
    </submittedName>
</protein>
<dbReference type="SUPFAM" id="SSF52540">
    <property type="entry name" value="P-loop containing nucleoside triphosphate hydrolases"/>
    <property type="match status" value="1"/>
</dbReference>
<gene>
    <name evidence="4" type="primary">fleN</name>
    <name evidence="4" type="ORF">COMA2_10188</name>
</gene>
<accession>A0A0S4L1R8</accession>
<dbReference type="GO" id="GO:0016887">
    <property type="term" value="F:ATP hydrolysis activity"/>
    <property type="evidence" value="ECO:0007669"/>
    <property type="project" value="TreeGrafter"/>
</dbReference>
<reference evidence="5" key="1">
    <citation type="submission" date="2015-10" db="EMBL/GenBank/DDBJ databases">
        <authorList>
            <person name="Luecker S."/>
            <person name="Luecker S."/>
        </authorList>
    </citation>
    <scope>NUCLEOTIDE SEQUENCE [LARGE SCALE GENOMIC DNA]</scope>
</reference>
<dbReference type="GO" id="GO:0051782">
    <property type="term" value="P:negative regulation of cell division"/>
    <property type="evidence" value="ECO:0007669"/>
    <property type="project" value="TreeGrafter"/>
</dbReference>
<dbReference type="InterPro" id="IPR025501">
    <property type="entry name" value="MinD_FleN"/>
</dbReference>
<dbReference type="Pfam" id="PF13614">
    <property type="entry name" value="AAA_31"/>
    <property type="match status" value="1"/>
</dbReference>
<dbReference type="InterPro" id="IPR033875">
    <property type="entry name" value="FlhG"/>
</dbReference>
<keyword evidence="1" id="KW-0547">Nucleotide-binding</keyword>
<dbReference type="OrthoDB" id="9816297at2"/>
<dbReference type="InterPro" id="IPR025669">
    <property type="entry name" value="AAA_dom"/>
</dbReference>
<dbReference type="InterPro" id="IPR027417">
    <property type="entry name" value="P-loop_NTPase"/>
</dbReference>
<evidence type="ECO:0000256" key="1">
    <source>
        <dbReference type="ARBA" id="ARBA00022741"/>
    </source>
</evidence>
<evidence type="ECO:0000259" key="3">
    <source>
        <dbReference type="Pfam" id="PF13614"/>
    </source>
</evidence>
<dbReference type="GO" id="GO:0005524">
    <property type="term" value="F:ATP binding"/>
    <property type="evidence" value="ECO:0007669"/>
    <property type="project" value="UniProtKB-KW"/>
</dbReference>
<keyword evidence="2" id="KW-0067">ATP-binding</keyword>
<evidence type="ECO:0000313" key="5">
    <source>
        <dbReference type="Proteomes" id="UP000198736"/>
    </source>
</evidence>
<keyword evidence="5" id="KW-1185">Reference proteome</keyword>
<dbReference type="PIRSF" id="PIRSF003092">
    <property type="entry name" value="MinD"/>
    <property type="match status" value="1"/>
</dbReference>